<organism evidence="3 4">
    <name type="scientific">Hydra vulgaris</name>
    <name type="common">Hydra</name>
    <name type="synonym">Hydra attenuata</name>
    <dbReference type="NCBI Taxonomy" id="6087"/>
    <lineage>
        <taxon>Eukaryota</taxon>
        <taxon>Metazoa</taxon>
        <taxon>Cnidaria</taxon>
        <taxon>Hydrozoa</taxon>
        <taxon>Hydroidolina</taxon>
        <taxon>Anthoathecata</taxon>
        <taxon>Aplanulata</taxon>
        <taxon>Hydridae</taxon>
        <taxon>Hydra</taxon>
    </lineage>
</organism>
<evidence type="ECO:0000259" key="2">
    <source>
        <dbReference type="Pfam" id="PF05270"/>
    </source>
</evidence>
<feature type="signal peptide" evidence="1">
    <location>
        <begin position="1"/>
        <end position="17"/>
    </location>
</feature>
<evidence type="ECO:0000313" key="3">
    <source>
        <dbReference type="Proteomes" id="UP001652625"/>
    </source>
</evidence>
<accession>A0ABM4BYD9</accession>
<dbReference type="InterPro" id="IPR036195">
    <property type="entry name" value="AbfB_ABD_sf"/>
</dbReference>
<proteinExistence type="predicted"/>
<feature type="domain" description="Alpha-L-arabinofuranosidase B arabinose-binding" evidence="2">
    <location>
        <begin position="46"/>
        <end position="154"/>
    </location>
</feature>
<sequence>MTLLAILISFFIAYCEAGWNKEENYSFEPFHTPQQSLCVKNNVNPDDASMDETEFKIVQGLNGMINTVSFQSKKNSNIYIRHQNNDVKTYQFEDSALFRNESSFFIRERKYFPDYVSIESACYRGRYLRYQNPVLVLNEEKADMDFYRRETSFKLTPSDLIYIGNTYTFSSYTYQDYRIGVKDDGVLVGIKYMSADEYVITKGLNGQNGTVSFQSAKDSNKYLRHQSFTLKLHQYESTSSFKNDASFFVRENQYFKDYVAFESTNYPNYFLRQQNFNLVLQSEMNLESYIMDASFQPLQCGTNKIGYSFSFESYNAIQYRIGVNKDLTLSLIYMGVDEFTIVKGLNGQVNSVSFQLVANESMYLCEQNSILRMVSFVNTAQIKNGASFFIREKKYFPGYASFESTRNSGFFIATQNDGSLSVQKEVSLSAFQKSASFRLVPHGARYIGLSYQLGSYNYPQYSISVKPDNTTAIVTGDQVMFTFTKSLNGRFCAASLSLSDSTNSYLRNQSFLIKLDKLENTVSFRNAGSFIVHQDRYYPGCVSFESTKYSGYFIRHEVCVLKLQEEDIEDELYRKNASFKLIVIDDSVTEDDGLNEIS</sequence>
<dbReference type="SUPFAM" id="SSF110221">
    <property type="entry name" value="AbfB domain"/>
    <property type="match status" value="5"/>
</dbReference>
<dbReference type="RefSeq" id="XP_065654191.1">
    <property type="nucleotide sequence ID" value="XM_065798119.1"/>
</dbReference>
<name>A0ABM4BYD9_HYDVU</name>
<dbReference type="Proteomes" id="UP001652625">
    <property type="component" value="Chromosome 05"/>
</dbReference>
<keyword evidence="3" id="KW-1185">Reference proteome</keyword>
<feature type="chain" id="PRO_5045749588" evidence="1">
    <location>
        <begin position="18"/>
        <end position="598"/>
    </location>
</feature>
<dbReference type="Gene3D" id="2.80.10.50">
    <property type="match status" value="5"/>
</dbReference>
<protein>
    <submittedName>
        <fullName evidence="4">Uncharacterized protein LOC100202073 isoform X2</fullName>
    </submittedName>
</protein>
<dbReference type="CDD" id="cd23398">
    <property type="entry name" value="beta-trefoil_ABD_OTOG-like"/>
    <property type="match status" value="4"/>
</dbReference>
<feature type="domain" description="Alpha-L-arabinofuranosidase B arabinose-binding" evidence="2">
    <location>
        <begin position="196"/>
        <end position="296"/>
    </location>
</feature>
<dbReference type="InterPro" id="IPR007934">
    <property type="entry name" value="AbfB_ABD"/>
</dbReference>
<keyword evidence="1" id="KW-0732">Signal</keyword>
<dbReference type="GeneID" id="100202073"/>
<feature type="domain" description="Alpha-L-arabinofuranosidase B arabinose-binding" evidence="2">
    <location>
        <begin position="476"/>
        <end position="580"/>
    </location>
</feature>
<evidence type="ECO:0000256" key="1">
    <source>
        <dbReference type="SAM" id="SignalP"/>
    </source>
</evidence>
<dbReference type="Pfam" id="PF05270">
    <property type="entry name" value="AbfB"/>
    <property type="match status" value="3"/>
</dbReference>
<reference evidence="4" key="1">
    <citation type="submission" date="2025-08" db="UniProtKB">
        <authorList>
            <consortium name="RefSeq"/>
        </authorList>
    </citation>
    <scope>IDENTIFICATION</scope>
</reference>
<evidence type="ECO:0000313" key="4">
    <source>
        <dbReference type="RefSeq" id="XP_065654191.1"/>
    </source>
</evidence>
<gene>
    <name evidence="4" type="primary">LOC100202073</name>
</gene>